<keyword evidence="2" id="KW-1185">Reference proteome</keyword>
<reference evidence="1 2" key="1">
    <citation type="submission" date="2020-08" db="EMBL/GenBank/DDBJ databases">
        <title>Genomic Encyclopedia of Type Strains, Phase III (KMG-III): the genomes of soil and plant-associated and newly described type strains.</title>
        <authorList>
            <person name="Whitman W."/>
        </authorList>
    </citation>
    <scope>NUCLEOTIDE SEQUENCE [LARGE SCALE GENOMIC DNA]</scope>
    <source>
        <strain evidence="1 2">CECT 8897</strain>
    </source>
</reference>
<dbReference type="AlphaFoldDB" id="A0A7W5BET5"/>
<comment type="caution">
    <text evidence="1">The sequence shown here is derived from an EMBL/GenBank/DDBJ whole genome shotgun (WGS) entry which is preliminary data.</text>
</comment>
<dbReference type="EMBL" id="JACHXD010000020">
    <property type="protein sequence ID" value="MBB3121846.1"/>
    <property type="molecule type" value="Genomic_DNA"/>
</dbReference>
<sequence>MNTATDSGQRSGAAIVMLDGWLRARLPNAALVWFGGQLEALMGQDGAAVLARALGQAPRRLGRDALQLNASELAQAGRLRPGLEPGDWRIDQAARIAFVLAAYGGQEANFAQRLDALADTAEINEAIALYRGFPLYPAAEAIEHRAREAVRSSMRPVYEAIAHRNPYPVEHFDEGAWNQMVVKSFFLDSPLWPVQGLERRANPALAQMLLDLAHERWAAGRTISPELWRCVAPHADGRGHAAMLRVLESGAEMERLAVVLSLRAAGGADATLLRDECRRQGLEARAAQLSWSDCCPHTTNE</sequence>
<organism evidence="1 2">
    <name type="scientific">Pseudoduganella violacea</name>
    <dbReference type="NCBI Taxonomy" id="1715466"/>
    <lineage>
        <taxon>Bacteria</taxon>
        <taxon>Pseudomonadati</taxon>
        <taxon>Pseudomonadota</taxon>
        <taxon>Betaproteobacteria</taxon>
        <taxon>Burkholderiales</taxon>
        <taxon>Oxalobacteraceae</taxon>
        <taxon>Telluria group</taxon>
        <taxon>Pseudoduganella</taxon>
    </lineage>
</organism>
<accession>A0A7W5BET5</accession>
<dbReference type="Proteomes" id="UP000541535">
    <property type="component" value="Unassembled WGS sequence"/>
</dbReference>
<name>A0A7W5BET5_9BURK</name>
<dbReference type="NCBIfam" id="NF035938">
    <property type="entry name" value="EboA_domain"/>
    <property type="match status" value="1"/>
</dbReference>
<dbReference type="InterPro" id="IPR047715">
    <property type="entry name" value="EboA_dom"/>
</dbReference>
<protein>
    <submittedName>
        <fullName evidence="1">Uncharacterized protein</fullName>
    </submittedName>
</protein>
<dbReference type="RefSeq" id="WP_183443531.1">
    <property type="nucleotide sequence ID" value="NZ_JACHXD010000020.1"/>
</dbReference>
<gene>
    <name evidence="1" type="ORF">FHS03_004938</name>
</gene>
<evidence type="ECO:0000313" key="2">
    <source>
        <dbReference type="Proteomes" id="UP000541535"/>
    </source>
</evidence>
<evidence type="ECO:0000313" key="1">
    <source>
        <dbReference type="EMBL" id="MBB3121846.1"/>
    </source>
</evidence>
<proteinExistence type="predicted"/>